<protein>
    <submittedName>
        <fullName evidence="5">Peptidoglycan/xylan/chitin deacetylase (PgdA/CDA1 family)</fullName>
    </submittedName>
</protein>
<organism evidence="5 6">
    <name type="scientific">Kitasatospora paracochleata</name>
    <dbReference type="NCBI Taxonomy" id="58354"/>
    <lineage>
        <taxon>Bacteria</taxon>
        <taxon>Bacillati</taxon>
        <taxon>Actinomycetota</taxon>
        <taxon>Actinomycetes</taxon>
        <taxon>Kitasatosporales</taxon>
        <taxon>Streptomycetaceae</taxon>
        <taxon>Kitasatospora</taxon>
    </lineage>
</organism>
<dbReference type="CDD" id="cd10918">
    <property type="entry name" value="CE4_NodB_like_5s_6s"/>
    <property type="match status" value="1"/>
</dbReference>
<dbReference type="InterPro" id="IPR051398">
    <property type="entry name" value="Polysacch_Deacetylase"/>
</dbReference>
<comment type="subcellular location">
    <subcellularLocation>
        <location evidence="1">Secreted</location>
    </subcellularLocation>
</comment>
<comment type="caution">
    <text evidence="5">The sequence shown here is derived from an EMBL/GenBank/DDBJ whole genome shotgun (WGS) entry which is preliminary data.</text>
</comment>
<dbReference type="Gene3D" id="3.20.20.370">
    <property type="entry name" value="Glycoside hydrolase/deacetylase"/>
    <property type="match status" value="1"/>
</dbReference>
<evidence type="ECO:0000259" key="4">
    <source>
        <dbReference type="PROSITE" id="PS51677"/>
    </source>
</evidence>
<dbReference type="InterPro" id="IPR002509">
    <property type="entry name" value="NODB_dom"/>
</dbReference>
<name>A0ABT1J483_9ACTN</name>
<dbReference type="PANTHER" id="PTHR34216:SF3">
    <property type="entry name" value="POLY-BETA-1,6-N-ACETYL-D-GLUCOSAMINE N-DEACETYLASE"/>
    <property type="match status" value="1"/>
</dbReference>
<dbReference type="PANTHER" id="PTHR34216">
    <property type="match status" value="1"/>
</dbReference>
<feature type="region of interest" description="Disordered" evidence="3">
    <location>
        <begin position="1"/>
        <end position="22"/>
    </location>
</feature>
<evidence type="ECO:0000313" key="6">
    <source>
        <dbReference type="Proteomes" id="UP001206483"/>
    </source>
</evidence>
<reference evidence="5 6" key="1">
    <citation type="submission" date="2022-06" db="EMBL/GenBank/DDBJ databases">
        <title>Sequencing the genomes of 1000 actinobacteria strains.</title>
        <authorList>
            <person name="Klenk H.-P."/>
        </authorList>
    </citation>
    <scope>NUCLEOTIDE SEQUENCE [LARGE SCALE GENOMIC DNA]</scope>
    <source>
        <strain evidence="5 6">DSM 41656</strain>
    </source>
</reference>
<evidence type="ECO:0000256" key="2">
    <source>
        <dbReference type="ARBA" id="ARBA00022729"/>
    </source>
</evidence>
<evidence type="ECO:0000256" key="1">
    <source>
        <dbReference type="ARBA" id="ARBA00004613"/>
    </source>
</evidence>
<dbReference type="PROSITE" id="PS51677">
    <property type="entry name" value="NODB"/>
    <property type="match status" value="1"/>
</dbReference>
<keyword evidence="2" id="KW-0732">Signal</keyword>
<dbReference type="SUPFAM" id="SSF88713">
    <property type="entry name" value="Glycoside hydrolase/deacetylase"/>
    <property type="match status" value="1"/>
</dbReference>
<accession>A0ABT1J483</accession>
<feature type="domain" description="NodB homology" evidence="4">
    <location>
        <begin position="95"/>
        <end position="326"/>
    </location>
</feature>
<gene>
    <name evidence="5" type="ORF">FHR36_005399</name>
</gene>
<dbReference type="Proteomes" id="UP001206483">
    <property type="component" value="Unassembled WGS sequence"/>
</dbReference>
<dbReference type="Pfam" id="PF01522">
    <property type="entry name" value="Polysacc_deac_1"/>
    <property type="match status" value="1"/>
</dbReference>
<keyword evidence="6" id="KW-1185">Reference proteome</keyword>
<dbReference type="InterPro" id="IPR011330">
    <property type="entry name" value="Glyco_hydro/deAcase_b/a-brl"/>
</dbReference>
<evidence type="ECO:0000256" key="3">
    <source>
        <dbReference type="SAM" id="MobiDB-lite"/>
    </source>
</evidence>
<dbReference type="RefSeq" id="WP_253801157.1">
    <property type="nucleotide sequence ID" value="NZ_BAAAUB010000069.1"/>
</dbReference>
<evidence type="ECO:0000313" key="5">
    <source>
        <dbReference type="EMBL" id="MCP2312233.1"/>
    </source>
</evidence>
<proteinExistence type="predicted"/>
<sequence>MPYSASTTVSTPLQPSATSSTVRARRDRAGWLRFSPAQPLFRARAAQRLAVLAFHGVTDPRSFAAQLDRLRRFATPVSLQAVEQSVAEGRPLPPRSVLITFDDTDRTVLTHALPALVARRIPAAAFVIAELIGTDQPFWWHEAAFLARHGGRARLLPTGDPARVLALLKALPDPDRRRSLHELRVSATRRSPHQEQLDPDDLRTLRDADVAIGNHTLGHPSLSRCDDATVHAEITGAHLALERWLGEAPSAFAYPDGGYDPRADSVLRQLGYRVGFLSDHRLGPRLPAHPLRISRLQVEATTSTRRFDTILSGLEPALQRWRGATA</sequence>
<dbReference type="EMBL" id="JAMZDX010000005">
    <property type="protein sequence ID" value="MCP2312233.1"/>
    <property type="molecule type" value="Genomic_DNA"/>
</dbReference>